<dbReference type="Proteomes" id="UP000005726">
    <property type="component" value="Unassembled WGS sequence"/>
</dbReference>
<dbReference type="Pfam" id="PF00126">
    <property type="entry name" value="HTH_1"/>
    <property type="match status" value="1"/>
</dbReference>
<dbReference type="AlphaFoldDB" id="E0WR45"/>
<evidence type="ECO:0000256" key="4">
    <source>
        <dbReference type="ARBA" id="ARBA00023163"/>
    </source>
</evidence>
<feature type="domain" description="HTH lysR-type" evidence="5">
    <location>
        <begin position="11"/>
        <end position="68"/>
    </location>
</feature>
<keyword evidence="4" id="KW-0804">Transcription</keyword>
<keyword evidence="7" id="KW-1185">Reference proteome</keyword>
<dbReference type="PROSITE" id="PS50931">
    <property type="entry name" value="HTH_LYSR"/>
    <property type="match status" value="1"/>
</dbReference>
<protein>
    <submittedName>
        <fullName evidence="6">LysR domain-containing putative transcriptional regulator</fullName>
    </submittedName>
</protein>
<keyword evidence="3" id="KW-0238">DNA-binding</keyword>
<sequence>MINSNRPIINLDLELLRTFVAVADRKTFSAAAETICRTQSAVSQQMQRLEQLVGKELFIRHGCNKLLTEYGFQLLRYARKILDFNDEACQTLIFNHCTSLGIAQKIVSCKSTKLSPW</sequence>
<evidence type="ECO:0000256" key="3">
    <source>
        <dbReference type="ARBA" id="ARBA00023125"/>
    </source>
</evidence>
<dbReference type="FunFam" id="1.10.10.10:FF:000001">
    <property type="entry name" value="LysR family transcriptional regulator"/>
    <property type="match status" value="1"/>
</dbReference>
<evidence type="ECO:0000313" key="7">
    <source>
        <dbReference type="Proteomes" id="UP000005726"/>
    </source>
</evidence>
<dbReference type="PRINTS" id="PR00039">
    <property type="entry name" value="HTHLYSR"/>
</dbReference>
<accession>E0WR45</accession>
<evidence type="ECO:0000313" key="6">
    <source>
        <dbReference type="EMBL" id="EFL92605.1"/>
    </source>
</evidence>
<dbReference type="HOGENOM" id="CLU_2080508_0_0_6"/>
<dbReference type="STRING" id="663321.REG_0418"/>
<organism evidence="6 7">
    <name type="scientific">Candidatus Regiella insecticola LSR1</name>
    <dbReference type="NCBI Taxonomy" id="663321"/>
    <lineage>
        <taxon>Bacteria</taxon>
        <taxon>Pseudomonadati</taxon>
        <taxon>Pseudomonadota</taxon>
        <taxon>Gammaproteobacteria</taxon>
        <taxon>Enterobacterales</taxon>
        <taxon>Enterobacteriaceae</taxon>
        <taxon>aphid secondary symbionts</taxon>
        <taxon>Candidatus Regiella</taxon>
    </lineage>
</organism>
<dbReference type="SUPFAM" id="SSF46785">
    <property type="entry name" value="Winged helix' DNA-binding domain"/>
    <property type="match status" value="1"/>
</dbReference>
<dbReference type="PANTHER" id="PTHR30579:SF7">
    <property type="entry name" value="HTH-TYPE TRANSCRIPTIONAL REGULATOR LRHA-RELATED"/>
    <property type="match status" value="1"/>
</dbReference>
<dbReference type="InterPro" id="IPR000847">
    <property type="entry name" value="LysR_HTH_N"/>
</dbReference>
<dbReference type="InterPro" id="IPR050176">
    <property type="entry name" value="LTTR"/>
</dbReference>
<dbReference type="PANTHER" id="PTHR30579">
    <property type="entry name" value="TRANSCRIPTIONAL REGULATOR"/>
    <property type="match status" value="1"/>
</dbReference>
<dbReference type="EMBL" id="GL379589">
    <property type="protein sequence ID" value="EFL92605.1"/>
    <property type="molecule type" value="Genomic_DNA"/>
</dbReference>
<reference evidence="6" key="1">
    <citation type="journal article" date="2009" name="Environ. Microbiol.">
        <title>Dynamics of genome evolution in facultative symbionts of aphids.</title>
        <authorList>
            <person name="Degnan P.H."/>
            <person name="Leonardo T.E."/>
            <person name="Cass B.N."/>
            <person name="Hurwitz B."/>
            <person name="Stern D."/>
            <person name="Gibbs R.A."/>
            <person name="Richards S."/>
            <person name="Moran N.A."/>
        </authorList>
    </citation>
    <scope>NUCLEOTIDE SEQUENCE [LARGE SCALE GENOMIC DNA]</scope>
    <source>
        <strain evidence="6">LSR1</strain>
    </source>
</reference>
<evidence type="ECO:0000256" key="2">
    <source>
        <dbReference type="ARBA" id="ARBA00023015"/>
    </source>
</evidence>
<name>E0WR45_9ENTR</name>
<dbReference type="InterPro" id="IPR036390">
    <property type="entry name" value="WH_DNA-bd_sf"/>
</dbReference>
<keyword evidence="2" id="KW-0805">Transcription regulation</keyword>
<evidence type="ECO:0000256" key="1">
    <source>
        <dbReference type="ARBA" id="ARBA00009437"/>
    </source>
</evidence>
<evidence type="ECO:0000259" key="5">
    <source>
        <dbReference type="PROSITE" id="PS50931"/>
    </source>
</evidence>
<comment type="similarity">
    <text evidence="1">Belongs to the LysR transcriptional regulatory family.</text>
</comment>
<dbReference type="eggNOG" id="COG0583">
    <property type="taxonomic scope" value="Bacteria"/>
</dbReference>
<dbReference type="GO" id="GO:0003677">
    <property type="term" value="F:DNA binding"/>
    <property type="evidence" value="ECO:0007669"/>
    <property type="project" value="UniProtKB-KW"/>
</dbReference>
<dbReference type="Gene3D" id="1.10.10.10">
    <property type="entry name" value="Winged helix-like DNA-binding domain superfamily/Winged helix DNA-binding domain"/>
    <property type="match status" value="1"/>
</dbReference>
<proteinExistence type="inferred from homology"/>
<dbReference type="GO" id="GO:0003700">
    <property type="term" value="F:DNA-binding transcription factor activity"/>
    <property type="evidence" value="ECO:0007669"/>
    <property type="project" value="InterPro"/>
</dbReference>
<dbReference type="InterPro" id="IPR036388">
    <property type="entry name" value="WH-like_DNA-bd_sf"/>
</dbReference>
<gene>
    <name evidence="6" type="primary">lrhA</name>
    <name evidence="6" type="ORF">REG_0418</name>
</gene>